<dbReference type="SMART" id="SM00974">
    <property type="entry name" value="T5orf172"/>
    <property type="match status" value="1"/>
</dbReference>
<proteinExistence type="predicted"/>
<organism evidence="2 3">
    <name type="scientific">Nonlabens agnitus</name>
    <dbReference type="NCBI Taxonomy" id="870484"/>
    <lineage>
        <taxon>Bacteria</taxon>
        <taxon>Pseudomonadati</taxon>
        <taxon>Bacteroidota</taxon>
        <taxon>Flavobacteriia</taxon>
        <taxon>Flavobacteriales</taxon>
        <taxon>Flavobacteriaceae</taxon>
        <taxon>Nonlabens</taxon>
    </lineage>
</organism>
<dbReference type="EMBL" id="MQUC01000003">
    <property type="protein sequence ID" value="PRP65907.1"/>
    <property type="molecule type" value="Genomic_DNA"/>
</dbReference>
<accession>A0A2S9WQY8</accession>
<reference evidence="2 3" key="1">
    <citation type="submission" date="2016-11" db="EMBL/GenBank/DDBJ databases">
        <title>Trade-off between light-utilization and light-protection in marine flavobacteria.</title>
        <authorList>
            <person name="Kumagai Y."/>
        </authorList>
    </citation>
    <scope>NUCLEOTIDE SEQUENCE [LARGE SCALE GENOMIC DNA]</scope>
    <source>
        <strain evidence="2 3">JCM 17109</strain>
    </source>
</reference>
<comment type="caution">
    <text evidence="2">The sequence shown here is derived from an EMBL/GenBank/DDBJ whole genome shotgun (WGS) entry which is preliminary data.</text>
</comment>
<protein>
    <recommendedName>
        <fullName evidence="1">Bacteriophage T5 Orf172 DNA-binding domain-containing protein</fullName>
    </recommendedName>
</protein>
<dbReference type="InterPro" id="IPR018306">
    <property type="entry name" value="Phage_T5_Orf172_DNA-bd"/>
</dbReference>
<name>A0A2S9WQY8_9FLAO</name>
<dbReference type="Pfam" id="PF10544">
    <property type="entry name" value="T5orf172"/>
    <property type="match status" value="1"/>
</dbReference>
<keyword evidence="3" id="KW-1185">Reference proteome</keyword>
<dbReference type="AlphaFoldDB" id="A0A2S9WQY8"/>
<dbReference type="RefSeq" id="WP_105981772.1">
    <property type="nucleotide sequence ID" value="NZ_MQUC01000003.1"/>
</dbReference>
<sequence length="533" mass="62675">MRLKDIFSGFDARTDKTDVEKLRLSNPRLWKKLKKQFDTGRKIVLIQLNNGLEEANEKTLRYYLMEYADRFLKYGPQSFPTSFNTLEPFFTYNHHNSILQLHSEEESYGVSLVDFLDFVTEKDFELDKIDFHENIPDNVIYHFTFTTGYDEINFSNNGKTFIVGGLSLVRQGNEVSILIQAGESFEKQEAENYFKENTREKIENSLHPHKKALGMTLENKDEPGVVYFKDRNDLWSHNIGVLFDLQDRSIDIRFVARDENLSFKVFTDDFNAIFNGKESLSEKDFKEYHENQVKELNNYDAVFDFANYCLALPSYVFENEDRIVDVTYETNLNTIIKGPLSKREFSSVSGKYKIFAKPFYYLESKEQTVIISDELTDESFKVEKTGFWKRLNIDEEGFDKKGNKIIGKTWVERNDIFYSTSKGVTKIEQIESYQGENAGYIYIMRQPVHPENIFKVGLTKRNTEKRKKELSNTSSPDKFFIINSYPTKDCIEAEKKIHEKLKKYRLTSRREFFRCDLKIILEACEEIVNRINN</sequence>
<evidence type="ECO:0000313" key="2">
    <source>
        <dbReference type="EMBL" id="PRP65907.1"/>
    </source>
</evidence>
<dbReference type="Proteomes" id="UP000239532">
    <property type="component" value="Unassembled WGS sequence"/>
</dbReference>
<evidence type="ECO:0000259" key="1">
    <source>
        <dbReference type="SMART" id="SM00974"/>
    </source>
</evidence>
<evidence type="ECO:0000313" key="3">
    <source>
        <dbReference type="Proteomes" id="UP000239532"/>
    </source>
</evidence>
<gene>
    <name evidence="2" type="ORF">BST86_01790</name>
</gene>
<feature type="domain" description="Bacteriophage T5 Orf172 DNA-binding" evidence="1">
    <location>
        <begin position="448"/>
        <end position="527"/>
    </location>
</feature>
<dbReference type="OrthoDB" id="1312564at2"/>